<keyword evidence="3" id="KW-1185">Reference proteome</keyword>
<dbReference type="HOGENOM" id="CLU_1503888_0_0_1"/>
<organism evidence="2 3">
    <name type="scientific">Oidiodendron maius (strain Zn)</name>
    <dbReference type="NCBI Taxonomy" id="913774"/>
    <lineage>
        <taxon>Eukaryota</taxon>
        <taxon>Fungi</taxon>
        <taxon>Dikarya</taxon>
        <taxon>Ascomycota</taxon>
        <taxon>Pezizomycotina</taxon>
        <taxon>Leotiomycetes</taxon>
        <taxon>Leotiomycetes incertae sedis</taxon>
        <taxon>Myxotrichaceae</taxon>
        <taxon>Oidiodendron</taxon>
    </lineage>
</organism>
<accession>A0A0C3CRQ8</accession>
<gene>
    <name evidence="2" type="ORF">OIDMADRAFT_53210</name>
</gene>
<reference evidence="3" key="2">
    <citation type="submission" date="2015-01" db="EMBL/GenBank/DDBJ databases">
        <title>Evolutionary Origins and Diversification of the Mycorrhizal Mutualists.</title>
        <authorList>
            <consortium name="DOE Joint Genome Institute"/>
            <consortium name="Mycorrhizal Genomics Consortium"/>
            <person name="Kohler A."/>
            <person name="Kuo A."/>
            <person name="Nagy L.G."/>
            <person name="Floudas D."/>
            <person name="Copeland A."/>
            <person name="Barry K.W."/>
            <person name="Cichocki N."/>
            <person name="Veneault-Fourrey C."/>
            <person name="LaButti K."/>
            <person name="Lindquist E.A."/>
            <person name="Lipzen A."/>
            <person name="Lundell T."/>
            <person name="Morin E."/>
            <person name="Murat C."/>
            <person name="Riley R."/>
            <person name="Ohm R."/>
            <person name="Sun H."/>
            <person name="Tunlid A."/>
            <person name="Henrissat B."/>
            <person name="Grigoriev I.V."/>
            <person name="Hibbett D.S."/>
            <person name="Martin F."/>
        </authorList>
    </citation>
    <scope>NUCLEOTIDE SEQUENCE [LARGE SCALE GENOMIC DNA]</scope>
    <source>
        <strain evidence="3">Zn</strain>
    </source>
</reference>
<reference evidence="2 3" key="1">
    <citation type="submission" date="2014-04" db="EMBL/GenBank/DDBJ databases">
        <authorList>
            <consortium name="DOE Joint Genome Institute"/>
            <person name="Kuo A."/>
            <person name="Martino E."/>
            <person name="Perotto S."/>
            <person name="Kohler A."/>
            <person name="Nagy L.G."/>
            <person name="Floudas D."/>
            <person name="Copeland A."/>
            <person name="Barry K.W."/>
            <person name="Cichocki N."/>
            <person name="Veneault-Fourrey C."/>
            <person name="LaButti K."/>
            <person name="Lindquist E.A."/>
            <person name="Lipzen A."/>
            <person name="Lundell T."/>
            <person name="Morin E."/>
            <person name="Murat C."/>
            <person name="Sun H."/>
            <person name="Tunlid A."/>
            <person name="Henrissat B."/>
            <person name="Grigoriev I.V."/>
            <person name="Hibbett D.S."/>
            <person name="Martin F."/>
            <person name="Nordberg H.P."/>
            <person name="Cantor M.N."/>
            <person name="Hua S.X."/>
        </authorList>
    </citation>
    <scope>NUCLEOTIDE SEQUENCE [LARGE SCALE GENOMIC DNA]</scope>
    <source>
        <strain evidence="2 3">Zn</strain>
    </source>
</reference>
<evidence type="ECO:0000313" key="2">
    <source>
        <dbReference type="EMBL" id="KIN01684.1"/>
    </source>
</evidence>
<dbReference type="Proteomes" id="UP000054321">
    <property type="component" value="Unassembled WGS sequence"/>
</dbReference>
<feature type="compositionally biased region" description="Polar residues" evidence="1">
    <location>
        <begin position="9"/>
        <end position="20"/>
    </location>
</feature>
<evidence type="ECO:0000256" key="1">
    <source>
        <dbReference type="SAM" id="MobiDB-lite"/>
    </source>
</evidence>
<proteinExistence type="predicted"/>
<sequence>MDRGLDISIPSSRQTAQTSRGEAAEKAGLVGYGLRNSSSAQEIVVLDSAHKDGRESGQGGHGMAVWRWTEEGDRGVEVEGFVQWDPARGSEPSHRYMDDSEEQAAPLAHGMSVKGQGPVVSRVACLPAPPTWRRPLLCLLSARPSSTLMAESGSAAIARCPLVESCRARGVSVTQRARA</sequence>
<feature type="region of interest" description="Disordered" evidence="1">
    <location>
        <begin position="1"/>
        <end position="23"/>
    </location>
</feature>
<evidence type="ECO:0000313" key="3">
    <source>
        <dbReference type="Proteomes" id="UP000054321"/>
    </source>
</evidence>
<dbReference type="InParanoid" id="A0A0C3CRQ8"/>
<name>A0A0C3CRQ8_OIDMZ</name>
<protein>
    <submittedName>
        <fullName evidence="2">Uncharacterized protein</fullName>
    </submittedName>
</protein>
<dbReference type="EMBL" id="KN832875">
    <property type="protein sequence ID" value="KIN01684.1"/>
    <property type="molecule type" value="Genomic_DNA"/>
</dbReference>
<dbReference type="AlphaFoldDB" id="A0A0C3CRQ8"/>